<keyword evidence="4" id="KW-0812">Transmembrane</keyword>
<dbReference type="AlphaFoldDB" id="A0AAQ3V0L1"/>
<dbReference type="RefSeq" id="WP_338691763.1">
    <property type="nucleotide sequence ID" value="NZ_CP146598.1"/>
</dbReference>
<evidence type="ECO:0000256" key="2">
    <source>
        <dbReference type="ARBA" id="ARBA00004442"/>
    </source>
</evidence>
<evidence type="ECO:0000256" key="5">
    <source>
        <dbReference type="ARBA" id="ARBA00022729"/>
    </source>
</evidence>
<dbReference type="Proteomes" id="UP001149607">
    <property type="component" value="Chromosome"/>
</dbReference>
<dbReference type="GO" id="GO:0009279">
    <property type="term" value="C:cell outer membrane"/>
    <property type="evidence" value="ECO:0007669"/>
    <property type="project" value="UniProtKB-SubCell"/>
</dbReference>
<evidence type="ECO:0000313" key="11">
    <source>
        <dbReference type="Proteomes" id="UP001149607"/>
    </source>
</evidence>
<keyword evidence="3" id="KW-1134">Transmembrane beta strand</keyword>
<dbReference type="InterPro" id="IPR045584">
    <property type="entry name" value="Pilin-like"/>
</dbReference>
<accession>A0AAQ3V0L1</accession>
<evidence type="ECO:0000256" key="4">
    <source>
        <dbReference type="ARBA" id="ARBA00022692"/>
    </source>
</evidence>
<evidence type="ECO:0000256" key="6">
    <source>
        <dbReference type="ARBA" id="ARBA00023136"/>
    </source>
</evidence>
<reference evidence="10" key="1">
    <citation type="submission" date="2024-02" db="EMBL/GenBank/DDBJ databases">
        <title>Neisseria leonii sp. nov.</title>
        <authorList>
            <person name="Boutroux M."/>
            <person name="Favre-Rochex S."/>
            <person name="Gorgette O."/>
            <person name="Touak G."/>
            <person name="Muhle E."/>
            <person name="Chesneau O."/>
            <person name="Clermont D."/>
            <person name="Rahi P."/>
        </authorList>
    </citation>
    <scope>NUCLEOTIDE SEQUENCE</scope>
    <source>
        <strain evidence="10">51.81</strain>
    </source>
</reference>
<protein>
    <submittedName>
        <fullName evidence="10">YadA C-terminal domain-containing protein</fullName>
    </submittedName>
</protein>
<dbReference type="Gene3D" id="1.20.5.340">
    <property type="match status" value="1"/>
</dbReference>
<keyword evidence="6" id="KW-0472">Membrane</keyword>
<dbReference type="Gene3D" id="3.30.1300.30">
    <property type="entry name" value="GSPII I/J protein-like"/>
    <property type="match status" value="1"/>
</dbReference>
<evidence type="ECO:0000256" key="3">
    <source>
        <dbReference type="ARBA" id="ARBA00022452"/>
    </source>
</evidence>
<evidence type="ECO:0000256" key="8">
    <source>
        <dbReference type="SAM" id="SignalP"/>
    </source>
</evidence>
<dbReference type="SUPFAM" id="SSF54523">
    <property type="entry name" value="Pili subunits"/>
    <property type="match status" value="1"/>
</dbReference>
<evidence type="ECO:0000256" key="1">
    <source>
        <dbReference type="ARBA" id="ARBA00004241"/>
    </source>
</evidence>
<dbReference type="InterPro" id="IPR005594">
    <property type="entry name" value="YadA_C"/>
</dbReference>
<dbReference type="PROSITE" id="PS51257">
    <property type="entry name" value="PROKAR_LIPOPROTEIN"/>
    <property type="match status" value="1"/>
</dbReference>
<keyword evidence="11" id="KW-1185">Reference proteome</keyword>
<dbReference type="GO" id="GO:0009986">
    <property type="term" value="C:cell surface"/>
    <property type="evidence" value="ECO:0007669"/>
    <property type="project" value="UniProtKB-SubCell"/>
</dbReference>
<organism evidence="10 11">
    <name type="scientific">Neisseria leonii</name>
    <dbReference type="NCBI Taxonomy" id="2995413"/>
    <lineage>
        <taxon>Bacteria</taxon>
        <taxon>Pseudomonadati</taxon>
        <taxon>Pseudomonadota</taxon>
        <taxon>Betaproteobacteria</taxon>
        <taxon>Neisseriales</taxon>
        <taxon>Neisseriaceae</taxon>
        <taxon>Neisseria</taxon>
    </lineage>
</organism>
<evidence type="ECO:0000259" key="9">
    <source>
        <dbReference type="Pfam" id="PF03895"/>
    </source>
</evidence>
<feature type="chain" id="PRO_5043032076" evidence="8">
    <location>
        <begin position="26"/>
        <end position="348"/>
    </location>
</feature>
<dbReference type="EMBL" id="CP146598">
    <property type="protein sequence ID" value="WWY03324.1"/>
    <property type="molecule type" value="Genomic_DNA"/>
</dbReference>
<evidence type="ECO:0000256" key="7">
    <source>
        <dbReference type="ARBA" id="ARBA00023237"/>
    </source>
</evidence>
<keyword evidence="5 8" id="KW-0732">Signal</keyword>
<name>A0AAQ3V0L1_9NEIS</name>
<feature type="domain" description="Trimeric autotransporter adhesin YadA-like C-terminal membrane anchor" evidence="9">
    <location>
        <begin position="290"/>
        <end position="348"/>
    </location>
</feature>
<sequence>MMKLKKTTLLVSGVLTACMASGALAATPEENRRDIDTITDILTVNEQILTLQHQKVTANKEGIEELKLNKADKSAVEENQRDIGTITQILGVTEQILTAQNQKSDELLADIVSNSEQILENEGNIERNSAAIETNKANIDLLTPAVLENTVGVETNKAAVETVKQELAGKANAADVYAKAEVYNKTEADGKFAEKAAVETVKQELAGKANAADVYAKAEVYNKTEADNLFALKANAQDVSGLTKRVDTVETALAGKADKAQVDALSNRVGKLEKDTRRGLATQAALAGLFQPYKVGRVNISAAVGGYKSESAVAVGAGYRFSEQFAAKLGVAANSGGTAYNFGVNYEF</sequence>
<proteinExistence type="predicted"/>
<feature type="signal peptide" evidence="8">
    <location>
        <begin position="1"/>
        <end position="25"/>
    </location>
</feature>
<dbReference type="Pfam" id="PF03895">
    <property type="entry name" value="YadA_anchor"/>
    <property type="match status" value="1"/>
</dbReference>
<gene>
    <name evidence="10" type="ORF">V9W64_00805</name>
</gene>
<comment type="subcellular location">
    <subcellularLocation>
        <location evidence="2">Cell outer membrane</location>
    </subcellularLocation>
    <subcellularLocation>
        <location evidence="1">Cell surface</location>
    </subcellularLocation>
</comment>
<evidence type="ECO:0000313" key="10">
    <source>
        <dbReference type="EMBL" id="WWY03324.1"/>
    </source>
</evidence>
<keyword evidence="7" id="KW-0998">Cell outer membrane</keyword>